<accession>A0AAJ5MIB0</accession>
<dbReference type="EMBL" id="CP083803">
    <property type="protein sequence ID" value="UXZ43519.1"/>
    <property type="molecule type" value="Genomic_DNA"/>
</dbReference>
<evidence type="ECO:0000313" key="2">
    <source>
        <dbReference type="Proteomes" id="UP001209279"/>
    </source>
</evidence>
<proteinExistence type="predicted"/>
<sequence length="78" mass="8682">MIDTMTGEKIQVCLDPEQGPFVRVAGLEDCKRLEYLLDAEYFVPYLKMKSPDFSATGGVYCFGTVADPLKLQVLLDGM</sequence>
<dbReference type="RefSeq" id="WP_110604599.1">
    <property type="nucleotide sequence ID" value="NZ_CP083803.1"/>
</dbReference>
<gene>
    <name evidence="1" type="ORF">K7K07_15695</name>
</gene>
<evidence type="ECO:0000313" key="1">
    <source>
        <dbReference type="EMBL" id="UXZ43519.1"/>
    </source>
</evidence>
<organism evidence="1 2">
    <name type="scientific">Pseudomonas soli</name>
    <dbReference type="NCBI Taxonomy" id="1306993"/>
    <lineage>
        <taxon>Bacteria</taxon>
        <taxon>Pseudomonadati</taxon>
        <taxon>Pseudomonadota</taxon>
        <taxon>Gammaproteobacteria</taxon>
        <taxon>Pseudomonadales</taxon>
        <taxon>Pseudomonadaceae</taxon>
        <taxon>Pseudomonas</taxon>
    </lineage>
</organism>
<dbReference type="AlphaFoldDB" id="A0AAJ5MIB0"/>
<name>A0AAJ5MIB0_9PSED</name>
<protein>
    <submittedName>
        <fullName evidence="1">Uncharacterized protein</fullName>
    </submittedName>
</protein>
<reference evidence="1" key="1">
    <citation type="submission" date="2021-08" db="EMBL/GenBank/DDBJ databases">
        <authorList>
            <person name="Yaryura P.M."/>
            <person name="Bianco M.I."/>
            <person name="Morais C."/>
            <person name="Setubal J.C."/>
        </authorList>
    </citation>
    <scope>NUCLEOTIDE SEQUENCE</scope>
    <source>
        <strain evidence="1">AP1</strain>
    </source>
</reference>
<dbReference type="Proteomes" id="UP001209279">
    <property type="component" value="Chromosome"/>
</dbReference>